<dbReference type="InParanoid" id="A0A061ABR2"/>
<dbReference type="PATRIC" id="fig|35623.3.peg.776"/>
<dbReference type="PIRSF" id="PIRSF031501">
    <property type="entry name" value="QueT"/>
    <property type="match status" value="1"/>
</dbReference>
<keyword evidence="3" id="KW-1185">Reference proteome</keyword>
<feature type="transmembrane region" description="Helical" evidence="1">
    <location>
        <begin position="41"/>
        <end position="62"/>
    </location>
</feature>
<gene>
    <name evidence="2" type="primary">queT</name>
    <name evidence="2" type="ORF">Aocu_07760</name>
</gene>
<dbReference type="PANTHER" id="PTHR40044">
    <property type="entry name" value="INTEGRAL MEMBRANE PROTEIN-RELATED"/>
    <property type="match status" value="1"/>
</dbReference>
<dbReference type="KEGG" id="aoc:Aocu_07760"/>
<dbReference type="InterPro" id="IPR010387">
    <property type="entry name" value="QueT"/>
</dbReference>
<proteinExistence type="predicted"/>
<feature type="transmembrane region" description="Helical" evidence="1">
    <location>
        <begin position="12"/>
        <end position="29"/>
    </location>
</feature>
<keyword evidence="1" id="KW-1133">Transmembrane helix</keyword>
<evidence type="ECO:0000256" key="1">
    <source>
        <dbReference type="SAM" id="Phobius"/>
    </source>
</evidence>
<dbReference type="AlphaFoldDB" id="A0A061ABR2"/>
<dbReference type="RefSeq" id="WP_045749346.1">
    <property type="nucleotide sequence ID" value="NZ_FUZK01000001.1"/>
</dbReference>
<accession>A0A061ABR2</accession>
<organism evidence="2 3">
    <name type="scientific">Acholeplasma oculi</name>
    <dbReference type="NCBI Taxonomy" id="35623"/>
    <lineage>
        <taxon>Bacteria</taxon>
        <taxon>Bacillati</taxon>
        <taxon>Mycoplasmatota</taxon>
        <taxon>Mollicutes</taxon>
        <taxon>Acholeplasmatales</taxon>
        <taxon>Acholeplasmataceae</taxon>
        <taxon>Acholeplasma</taxon>
    </lineage>
</organism>
<dbReference type="STRING" id="35623.Aocu_07760"/>
<protein>
    <submittedName>
        <fullName evidence="2">QueT Transporter</fullName>
    </submittedName>
</protein>
<feature type="transmembrane region" description="Helical" evidence="1">
    <location>
        <begin position="68"/>
        <end position="89"/>
    </location>
</feature>
<dbReference type="EMBL" id="LK028559">
    <property type="protein sequence ID" value="CDR30849.1"/>
    <property type="molecule type" value="Genomic_DNA"/>
</dbReference>
<dbReference type="HOGENOM" id="CLU_104115_1_0_14"/>
<name>A0A061ABR2_9MOLU</name>
<sequence>MKNFTVKDLVTQVTISVIYVTLVLAFYFMSFEAIQFRIAEILLVLVFFNKKHTIGLVFGTFIANYIGAFGIVDAFYGAAATLIVCILLFSFKKYWIVSLLIFPALINGLIISLEISIIYQIFNEYWINFLWIFLGEFIVLAVLGIPFKLTIDRLPHVKEIFIA</sequence>
<feature type="transmembrane region" description="Helical" evidence="1">
    <location>
        <begin position="125"/>
        <end position="145"/>
    </location>
</feature>
<dbReference type="OrthoDB" id="384697at2"/>
<dbReference type="Pfam" id="PF06177">
    <property type="entry name" value="QueT"/>
    <property type="match status" value="1"/>
</dbReference>
<feature type="transmembrane region" description="Helical" evidence="1">
    <location>
        <begin position="96"/>
        <end position="119"/>
    </location>
</feature>
<dbReference type="Proteomes" id="UP000032434">
    <property type="component" value="Chromosome 1"/>
</dbReference>
<evidence type="ECO:0000313" key="3">
    <source>
        <dbReference type="Proteomes" id="UP000032434"/>
    </source>
</evidence>
<keyword evidence="1" id="KW-0472">Membrane</keyword>
<keyword evidence="1" id="KW-0812">Transmembrane</keyword>
<dbReference type="PANTHER" id="PTHR40044:SF1">
    <property type="entry name" value="INTEGRAL MEMBRANE PROTEIN"/>
    <property type="match status" value="1"/>
</dbReference>
<evidence type="ECO:0000313" key="2">
    <source>
        <dbReference type="EMBL" id="CDR30849.1"/>
    </source>
</evidence>
<reference evidence="3" key="1">
    <citation type="submission" date="2014-05" db="EMBL/GenBank/DDBJ databases">
        <authorList>
            <person name="Kube M."/>
        </authorList>
    </citation>
    <scope>NUCLEOTIDE SEQUENCE [LARGE SCALE GENOMIC DNA]</scope>
</reference>